<dbReference type="CDD" id="cd00175">
    <property type="entry name" value="SNc"/>
    <property type="match status" value="1"/>
</dbReference>
<sequence length="216" mass="23909">MATQAPPPAAPVTVCRGIVKQVLSGDAVIVRGQPKGGPPPERQINFSNVVAPRIARRATTAAPETEDEPYAWESREFLRKKVIGKEVLFTVEAKTATGREYGIIYLGKDITTGENLTEAMISEGLVTVRRESIRGESRLVELEESARSQGKGKWAGKDSQHVRSVKWTCDSPRNFVDKHRGKPIDAVVEHVRDGSTVRCFLLPDYHYITLMISGIR</sequence>
<dbReference type="Proteomes" id="UP001381693">
    <property type="component" value="Unassembled WGS sequence"/>
</dbReference>
<dbReference type="SMART" id="SM00318">
    <property type="entry name" value="SNc"/>
    <property type="match status" value="1"/>
</dbReference>
<dbReference type="Gene3D" id="2.40.50.90">
    <property type="match status" value="2"/>
</dbReference>
<feature type="domain" description="TNase-like" evidence="1">
    <location>
        <begin position="13"/>
        <end position="156"/>
    </location>
</feature>
<gene>
    <name evidence="2" type="primary">SND1_1</name>
    <name evidence="2" type="ORF">SK128_017727</name>
</gene>
<dbReference type="GO" id="GO:0003723">
    <property type="term" value="F:RNA binding"/>
    <property type="evidence" value="ECO:0007669"/>
    <property type="project" value="TreeGrafter"/>
</dbReference>
<keyword evidence="3" id="KW-1185">Reference proteome</keyword>
<dbReference type="SUPFAM" id="SSF50199">
    <property type="entry name" value="Staphylococcal nuclease"/>
    <property type="match status" value="1"/>
</dbReference>
<dbReference type="PROSITE" id="PS50830">
    <property type="entry name" value="TNASE_3"/>
    <property type="match status" value="1"/>
</dbReference>
<accession>A0AAN8WJP4</accession>
<dbReference type="PANTHER" id="PTHR12302">
    <property type="entry name" value="EBNA2 BINDING PROTEIN P100"/>
    <property type="match status" value="1"/>
</dbReference>
<dbReference type="InterPro" id="IPR035437">
    <property type="entry name" value="SNase_OB-fold_sf"/>
</dbReference>
<dbReference type="Pfam" id="PF00565">
    <property type="entry name" value="SNase"/>
    <property type="match status" value="1"/>
</dbReference>
<dbReference type="AlphaFoldDB" id="A0AAN8WJP4"/>
<dbReference type="FunFam" id="2.40.50.90:FF:000004">
    <property type="entry name" value="Staphylococcal nuclease domain-containing protein"/>
    <property type="match status" value="1"/>
</dbReference>
<evidence type="ECO:0000313" key="2">
    <source>
        <dbReference type="EMBL" id="KAK7067440.1"/>
    </source>
</evidence>
<evidence type="ECO:0000259" key="1">
    <source>
        <dbReference type="PROSITE" id="PS50830"/>
    </source>
</evidence>
<dbReference type="InterPro" id="IPR016071">
    <property type="entry name" value="Staphylococal_nuclease_OB-fold"/>
</dbReference>
<reference evidence="2 3" key="1">
    <citation type="submission" date="2023-11" db="EMBL/GenBank/DDBJ databases">
        <title>Halocaridina rubra genome assembly.</title>
        <authorList>
            <person name="Smith C."/>
        </authorList>
    </citation>
    <scope>NUCLEOTIDE SEQUENCE [LARGE SCALE GENOMIC DNA]</scope>
    <source>
        <strain evidence="2">EP-1</strain>
        <tissue evidence="2">Whole</tissue>
    </source>
</reference>
<dbReference type="GO" id="GO:0005829">
    <property type="term" value="C:cytosol"/>
    <property type="evidence" value="ECO:0007669"/>
    <property type="project" value="TreeGrafter"/>
</dbReference>
<proteinExistence type="predicted"/>
<comment type="caution">
    <text evidence="2">The sequence shown here is derived from an EMBL/GenBank/DDBJ whole genome shotgun (WGS) entry which is preliminary data.</text>
</comment>
<name>A0AAN8WJP4_HALRR</name>
<protein>
    <submittedName>
        <fullName evidence="2">Nuclease domain-containing protein</fullName>
    </submittedName>
</protein>
<evidence type="ECO:0000313" key="3">
    <source>
        <dbReference type="Proteomes" id="UP001381693"/>
    </source>
</evidence>
<feature type="non-terminal residue" evidence="2">
    <location>
        <position position="216"/>
    </location>
</feature>
<dbReference type="GO" id="GO:0005634">
    <property type="term" value="C:nucleus"/>
    <property type="evidence" value="ECO:0007669"/>
    <property type="project" value="TreeGrafter"/>
</dbReference>
<dbReference type="PANTHER" id="PTHR12302:SF2">
    <property type="entry name" value="STAPHYLOCOCCAL NUCLEASE DOMAIN-CONTAINING PROTEIN 1"/>
    <property type="match status" value="1"/>
</dbReference>
<dbReference type="EMBL" id="JAXCGZ010018323">
    <property type="protein sequence ID" value="KAK7067440.1"/>
    <property type="molecule type" value="Genomic_DNA"/>
</dbReference>
<organism evidence="2 3">
    <name type="scientific">Halocaridina rubra</name>
    <name type="common">Hawaiian red shrimp</name>
    <dbReference type="NCBI Taxonomy" id="373956"/>
    <lineage>
        <taxon>Eukaryota</taxon>
        <taxon>Metazoa</taxon>
        <taxon>Ecdysozoa</taxon>
        <taxon>Arthropoda</taxon>
        <taxon>Crustacea</taxon>
        <taxon>Multicrustacea</taxon>
        <taxon>Malacostraca</taxon>
        <taxon>Eumalacostraca</taxon>
        <taxon>Eucarida</taxon>
        <taxon>Decapoda</taxon>
        <taxon>Pleocyemata</taxon>
        <taxon>Caridea</taxon>
        <taxon>Atyoidea</taxon>
        <taxon>Atyidae</taxon>
        <taxon>Halocaridina</taxon>
    </lineage>
</organism>
<dbReference type="GO" id="GO:0006402">
    <property type="term" value="P:mRNA catabolic process"/>
    <property type="evidence" value="ECO:0007669"/>
    <property type="project" value="TreeGrafter"/>
</dbReference>
<dbReference type="GO" id="GO:0004518">
    <property type="term" value="F:nuclease activity"/>
    <property type="evidence" value="ECO:0007669"/>
    <property type="project" value="TreeGrafter"/>
</dbReference>